<feature type="signal peptide" evidence="1">
    <location>
        <begin position="1"/>
        <end position="16"/>
    </location>
</feature>
<evidence type="ECO:0000256" key="1">
    <source>
        <dbReference type="SAM" id="SignalP"/>
    </source>
</evidence>
<sequence length="303" mass="33527">MIYNRRFFLKAASAAAAGTLVWPLASCSQSGNQSDGSADSLGTAGSRGSMTTIPDFGIQLYSARDIIGKDPRGVLKQLADMGYKKVESYQGDQGVFWGMSPKEFKGYLDELRMTAVSTHADTTKDLEKLADEAAEAGLTYVLQPYIGAQPSLDEWKKRAEEFNQRGEVCKKAGVKFGYHNHDYSFRAVDGQVPQELLLESTDPGLVVYELDILWIEAAGVDAETHFKKYAGRYDLCHIKDLVREPEPHSTDLGQGQINYAKVLRTAADNGVKHFIVEQEHYPESVLKSLANDADYMKQLVLQG</sequence>
<dbReference type="Proteomes" id="UP000557307">
    <property type="component" value="Unassembled WGS sequence"/>
</dbReference>
<dbReference type="InterPro" id="IPR036237">
    <property type="entry name" value="Xyl_isomerase-like_sf"/>
</dbReference>
<dbReference type="InterPro" id="IPR013022">
    <property type="entry name" value="Xyl_isomerase-like_TIM-brl"/>
</dbReference>
<dbReference type="InterPro" id="IPR050312">
    <property type="entry name" value="IolE/XylAMocC-like"/>
</dbReference>
<dbReference type="EMBL" id="JACHGF010000002">
    <property type="protein sequence ID" value="MBB5283549.1"/>
    <property type="molecule type" value="Genomic_DNA"/>
</dbReference>
<protein>
    <submittedName>
        <fullName evidence="3">Sugar phosphate isomerase/epimerase</fullName>
    </submittedName>
</protein>
<keyword evidence="3" id="KW-0413">Isomerase</keyword>
<comment type="caution">
    <text evidence="3">The sequence shown here is derived from an EMBL/GenBank/DDBJ whole genome shotgun (WGS) entry which is preliminary data.</text>
</comment>
<name>A0A840TV50_9BACT</name>
<dbReference type="AlphaFoldDB" id="A0A840TV50"/>
<dbReference type="RefSeq" id="WP_184173036.1">
    <property type="nucleotide sequence ID" value="NZ_JACHGF010000002.1"/>
</dbReference>
<accession>A0A840TV50</accession>
<dbReference type="PROSITE" id="PS51318">
    <property type="entry name" value="TAT"/>
    <property type="match status" value="1"/>
</dbReference>
<feature type="domain" description="Xylose isomerase-like TIM barrel" evidence="2">
    <location>
        <begin position="76"/>
        <end position="295"/>
    </location>
</feature>
<feature type="chain" id="PRO_5032440566" evidence="1">
    <location>
        <begin position="17"/>
        <end position="303"/>
    </location>
</feature>
<dbReference type="SUPFAM" id="SSF51658">
    <property type="entry name" value="Xylose isomerase-like"/>
    <property type="match status" value="1"/>
</dbReference>
<evidence type="ECO:0000313" key="4">
    <source>
        <dbReference type="Proteomes" id="UP000557307"/>
    </source>
</evidence>
<keyword evidence="4" id="KW-1185">Reference proteome</keyword>
<dbReference type="Pfam" id="PF01261">
    <property type="entry name" value="AP_endonuc_2"/>
    <property type="match status" value="1"/>
</dbReference>
<dbReference type="GO" id="GO:0016853">
    <property type="term" value="F:isomerase activity"/>
    <property type="evidence" value="ECO:0007669"/>
    <property type="project" value="UniProtKB-KW"/>
</dbReference>
<evidence type="ECO:0000259" key="2">
    <source>
        <dbReference type="Pfam" id="PF01261"/>
    </source>
</evidence>
<evidence type="ECO:0000313" key="3">
    <source>
        <dbReference type="EMBL" id="MBB5283549.1"/>
    </source>
</evidence>
<proteinExistence type="predicted"/>
<organism evidence="3 4">
    <name type="scientific">Rhabdobacter roseus</name>
    <dbReference type="NCBI Taxonomy" id="1655419"/>
    <lineage>
        <taxon>Bacteria</taxon>
        <taxon>Pseudomonadati</taxon>
        <taxon>Bacteroidota</taxon>
        <taxon>Cytophagia</taxon>
        <taxon>Cytophagales</taxon>
        <taxon>Cytophagaceae</taxon>
        <taxon>Rhabdobacter</taxon>
    </lineage>
</organism>
<dbReference type="PANTHER" id="PTHR12110:SF41">
    <property type="entry name" value="INOSOSE DEHYDRATASE"/>
    <property type="match status" value="1"/>
</dbReference>
<keyword evidence="1" id="KW-0732">Signal</keyword>
<dbReference type="PANTHER" id="PTHR12110">
    <property type="entry name" value="HYDROXYPYRUVATE ISOMERASE"/>
    <property type="match status" value="1"/>
</dbReference>
<gene>
    <name evidence="3" type="ORF">HNQ92_001675</name>
</gene>
<dbReference type="Gene3D" id="3.20.20.150">
    <property type="entry name" value="Divalent-metal-dependent TIM barrel enzymes"/>
    <property type="match status" value="1"/>
</dbReference>
<dbReference type="InterPro" id="IPR006311">
    <property type="entry name" value="TAT_signal"/>
</dbReference>
<reference evidence="3 4" key="1">
    <citation type="submission" date="2020-08" db="EMBL/GenBank/DDBJ databases">
        <title>Genomic Encyclopedia of Type Strains, Phase IV (KMG-IV): sequencing the most valuable type-strain genomes for metagenomic binning, comparative biology and taxonomic classification.</title>
        <authorList>
            <person name="Goeker M."/>
        </authorList>
    </citation>
    <scope>NUCLEOTIDE SEQUENCE [LARGE SCALE GENOMIC DNA]</scope>
    <source>
        <strain evidence="3 4">DSM 105074</strain>
    </source>
</reference>